<sequence>MTIESLKKLIDDDGLSLETEEALLDLVGSRTSGEFSQEEEKKVREILEWETDSLNTKAQFYEDLAGAADDFVEKIEEENTEPDYEGMINEFVSEEEKEIDNLKKILDARIDLIGSDL</sequence>
<organism evidence="1 2">
    <name type="scientific">candidate division WWE3 bacterium RIFCSPHIGHO2_01_FULL_48_15</name>
    <dbReference type="NCBI Taxonomy" id="1802619"/>
    <lineage>
        <taxon>Bacteria</taxon>
        <taxon>Katanobacteria</taxon>
    </lineage>
</organism>
<dbReference type="Proteomes" id="UP000179005">
    <property type="component" value="Unassembled WGS sequence"/>
</dbReference>
<dbReference type="STRING" id="1802619.A2797_00555"/>
<evidence type="ECO:0000313" key="2">
    <source>
        <dbReference type="Proteomes" id="UP000179005"/>
    </source>
</evidence>
<proteinExistence type="predicted"/>
<name>A0A1F4VC27_UNCKA</name>
<accession>A0A1F4VC27</accession>
<protein>
    <submittedName>
        <fullName evidence="1">Uncharacterized protein</fullName>
    </submittedName>
</protein>
<dbReference type="EMBL" id="MEVC01000015">
    <property type="protein sequence ID" value="OGC54745.1"/>
    <property type="molecule type" value="Genomic_DNA"/>
</dbReference>
<gene>
    <name evidence="1" type="ORF">A2797_00555</name>
</gene>
<dbReference type="AlphaFoldDB" id="A0A1F4VC27"/>
<evidence type="ECO:0000313" key="1">
    <source>
        <dbReference type="EMBL" id="OGC54745.1"/>
    </source>
</evidence>
<comment type="caution">
    <text evidence="1">The sequence shown here is derived from an EMBL/GenBank/DDBJ whole genome shotgun (WGS) entry which is preliminary data.</text>
</comment>
<reference evidence="1 2" key="1">
    <citation type="journal article" date="2016" name="Nat. Commun.">
        <title>Thousands of microbial genomes shed light on interconnected biogeochemical processes in an aquifer system.</title>
        <authorList>
            <person name="Anantharaman K."/>
            <person name="Brown C.T."/>
            <person name="Hug L.A."/>
            <person name="Sharon I."/>
            <person name="Castelle C.J."/>
            <person name="Probst A.J."/>
            <person name="Thomas B.C."/>
            <person name="Singh A."/>
            <person name="Wilkins M.J."/>
            <person name="Karaoz U."/>
            <person name="Brodie E.L."/>
            <person name="Williams K.H."/>
            <person name="Hubbard S.S."/>
            <person name="Banfield J.F."/>
        </authorList>
    </citation>
    <scope>NUCLEOTIDE SEQUENCE [LARGE SCALE GENOMIC DNA]</scope>
</reference>